<sequence>MLRLMLLLCYTLNLLGCTSVADQKQSYDSYTITPGIGIENLSLGDSIEHATSNFSKDFVMKDGYLLLPTKGIDASYNNEGKIAAIFLYYRLPKYKSFEGITDKGIGKNSSIQDVYKAYGTPTREGDSVVSEFGAMPGAHEHTITYRHSGIEFTFWDKQLADIRVINSR</sequence>
<evidence type="ECO:0000256" key="1">
    <source>
        <dbReference type="SAM" id="SignalP"/>
    </source>
</evidence>
<dbReference type="AlphaFoldDB" id="A0A0U1HQL7"/>
<dbReference type="Proteomes" id="UP000042054">
    <property type="component" value="Unassembled WGS sequence"/>
</dbReference>
<evidence type="ECO:0008006" key="4">
    <source>
        <dbReference type="Google" id="ProtNLM"/>
    </source>
</evidence>
<protein>
    <recommendedName>
        <fullName evidence="4">Lipoprotein</fullName>
    </recommendedName>
</protein>
<name>A0A0U1HQL7_YERRO</name>
<accession>A0A0U1HQL7</accession>
<evidence type="ECO:0000313" key="3">
    <source>
        <dbReference type="Proteomes" id="UP000042054"/>
    </source>
</evidence>
<feature type="chain" id="PRO_5006709338" description="Lipoprotein" evidence="1">
    <location>
        <begin position="22"/>
        <end position="168"/>
    </location>
</feature>
<feature type="signal peptide" evidence="1">
    <location>
        <begin position="1"/>
        <end position="21"/>
    </location>
</feature>
<gene>
    <name evidence="2" type="ORF">ERS008555_01221</name>
</gene>
<dbReference type="OrthoDB" id="6637254at2"/>
<proteinExistence type="predicted"/>
<organism evidence="2 3">
    <name type="scientific">Yersinia rohdei</name>
    <dbReference type="NCBI Taxonomy" id="29485"/>
    <lineage>
        <taxon>Bacteria</taxon>
        <taxon>Pseudomonadati</taxon>
        <taxon>Pseudomonadota</taxon>
        <taxon>Gammaproteobacteria</taxon>
        <taxon>Enterobacterales</taxon>
        <taxon>Yersiniaceae</taxon>
        <taxon>Yersinia</taxon>
    </lineage>
</organism>
<dbReference type="EMBL" id="CTKE01000005">
    <property type="protein sequence ID" value="CQI88871.1"/>
    <property type="molecule type" value="Genomic_DNA"/>
</dbReference>
<dbReference type="RefSeq" id="WP_050534736.1">
    <property type="nucleotide sequence ID" value="NZ_CABIHO010000099.1"/>
</dbReference>
<reference evidence="2 3" key="1">
    <citation type="submission" date="2015-03" db="EMBL/GenBank/DDBJ databases">
        <authorList>
            <person name="Murphy D."/>
        </authorList>
    </citation>
    <scope>NUCLEOTIDE SEQUENCE [LARGE SCALE GENOMIC DNA]</scope>
    <source>
        <strain evidence="2 3">68/02</strain>
    </source>
</reference>
<keyword evidence="1" id="KW-0732">Signal</keyword>
<dbReference type="STRING" id="29485.CH64_3682"/>
<evidence type="ECO:0000313" key="2">
    <source>
        <dbReference type="EMBL" id="CQI88871.1"/>
    </source>
</evidence>